<proteinExistence type="predicted"/>
<organism evidence="1 2">
    <name type="scientific">Salipaludibacillus aurantiacus</name>
    <dbReference type="NCBI Taxonomy" id="1601833"/>
    <lineage>
        <taxon>Bacteria</taxon>
        <taxon>Bacillati</taxon>
        <taxon>Bacillota</taxon>
        <taxon>Bacilli</taxon>
        <taxon>Bacillales</taxon>
        <taxon>Bacillaceae</taxon>
    </lineage>
</organism>
<accession>A0A1H9WPX8</accession>
<dbReference type="AlphaFoldDB" id="A0A1H9WPX8"/>
<gene>
    <name evidence="1" type="ORF">SAMN05518684_11880</name>
</gene>
<protein>
    <submittedName>
        <fullName evidence="1">Uncharacterized protein</fullName>
    </submittedName>
</protein>
<dbReference type="Proteomes" id="UP000198571">
    <property type="component" value="Unassembled WGS sequence"/>
</dbReference>
<dbReference type="EMBL" id="FOGT01000018">
    <property type="protein sequence ID" value="SES35717.1"/>
    <property type="molecule type" value="Genomic_DNA"/>
</dbReference>
<sequence length="101" mass="11927">MLVTFIYDPRLGIKVPSLEKPWDEIDAHTQSEILAKWEKVRGDIPDRIKELERQINHLQGQLYRENDFNRSCELNSEIAELASIINDLWIWYRTGDEVTVT</sequence>
<dbReference type="OrthoDB" id="2989999at2"/>
<dbReference type="STRING" id="1601833.SAMN05518684_11880"/>
<evidence type="ECO:0000313" key="2">
    <source>
        <dbReference type="Proteomes" id="UP000198571"/>
    </source>
</evidence>
<evidence type="ECO:0000313" key="1">
    <source>
        <dbReference type="EMBL" id="SES35717.1"/>
    </source>
</evidence>
<name>A0A1H9WPX8_9BACI</name>
<keyword evidence="2" id="KW-1185">Reference proteome</keyword>
<dbReference type="RefSeq" id="WP_093055015.1">
    <property type="nucleotide sequence ID" value="NZ_FOGT01000018.1"/>
</dbReference>
<reference evidence="2" key="1">
    <citation type="submission" date="2016-10" db="EMBL/GenBank/DDBJ databases">
        <authorList>
            <person name="Varghese N."/>
            <person name="Submissions S."/>
        </authorList>
    </citation>
    <scope>NUCLEOTIDE SEQUENCE [LARGE SCALE GENOMIC DNA]</scope>
    <source>
        <strain evidence="2">S9</strain>
    </source>
</reference>